<name>A0A392NYR9_9FABA</name>
<proteinExistence type="predicted"/>
<dbReference type="Proteomes" id="UP000265520">
    <property type="component" value="Unassembled WGS sequence"/>
</dbReference>
<reference evidence="1 2" key="1">
    <citation type="journal article" date="2018" name="Front. Plant Sci.">
        <title>Red Clover (Trifolium pratense) and Zigzag Clover (T. medium) - A Picture of Genomic Similarities and Differences.</title>
        <authorList>
            <person name="Dluhosova J."/>
            <person name="Istvanek J."/>
            <person name="Nedelnik J."/>
            <person name="Repkova J."/>
        </authorList>
    </citation>
    <scope>NUCLEOTIDE SEQUENCE [LARGE SCALE GENOMIC DNA]</scope>
    <source>
        <strain evidence="2">cv. 10/8</strain>
        <tissue evidence="1">Leaf</tissue>
    </source>
</reference>
<feature type="non-terminal residue" evidence="1">
    <location>
        <position position="35"/>
    </location>
</feature>
<accession>A0A392NYR9</accession>
<dbReference type="EMBL" id="LXQA010055857">
    <property type="protein sequence ID" value="MCI04584.1"/>
    <property type="molecule type" value="Genomic_DNA"/>
</dbReference>
<evidence type="ECO:0000313" key="1">
    <source>
        <dbReference type="EMBL" id="MCI04584.1"/>
    </source>
</evidence>
<organism evidence="1 2">
    <name type="scientific">Trifolium medium</name>
    <dbReference type="NCBI Taxonomy" id="97028"/>
    <lineage>
        <taxon>Eukaryota</taxon>
        <taxon>Viridiplantae</taxon>
        <taxon>Streptophyta</taxon>
        <taxon>Embryophyta</taxon>
        <taxon>Tracheophyta</taxon>
        <taxon>Spermatophyta</taxon>
        <taxon>Magnoliopsida</taxon>
        <taxon>eudicotyledons</taxon>
        <taxon>Gunneridae</taxon>
        <taxon>Pentapetalae</taxon>
        <taxon>rosids</taxon>
        <taxon>fabids</taxon>
        <taxon>Fabales</taxon>
        <taxon>Fabaceae</taxon>
        <taxon>Papilionoideae</taxon>
        <taxon>50 kb inversion clade</taxon>
        <taxon>NPAAA clade</taxon>
        <taxon>Hologalegina</taxon>
        <taxon>IRL clade</taxon>
        <taxon>Trifolieae</taxon>
        <taxon>Trifolium</taxon>
    </lineage>
</organism>
<evidence type="ECO:0000313" key="2">
    <source>
        <dbReference type="Proteomes" id="UP000265520"/>
    </source>
</evidence>
<dbReference type="AlphaFoldDB" id="A0A392NYR9"/>
<comment type="caution">
    <text evidence="1">The sequence shown here is derived from an EMBL/GenBank/DDBJ whole genome shotgun (WGS) entry which is preliminary data.</text>
</comment>
<keyword evidence="2" id="KW-1185">Reference proteome</keyword>
<protein>
    <submittedName>
        <fullName evidence="1">Uncharacterized protein</fullName>
    </submittedName>
</protein>
<gene>
    <name evidence="1" type="ORF">A2U01_0025631</name>
</gene>
<sequence length="35" mass="4048">MLGECKGLLLDIVVQPNISYQWLWRHDISGGYSVR</sequence>